<dbReference type="AlphaFoldDB" id="D7BMZ4"/>
<dbReference type="Pfam" id="PF00664">
    <property type="entry name" value="ABC_membrane"/>
    <property type="match status" value="1"/>
</dbReference>
<dbReference type="GO" id="GO:0005524">
    <property type="term" value="F:ATP binding"/>
    <property type="evidence" value="ECO:0007669"/>
    <property type="project" value="UniProtKB-KW"/>
</dbReference>
<feature type="transmembrane region" description="Helical" evidence="7">
    <location>
        <begin position="164"/>
        <end position="184"/>
    </location>
</feature>
<evidence type="ECO:0000313" key="10">
    <source>
        <dbReference type="EMBL" id="ADH92293.1"/>
    </source>
</evidence>
<comment type="subcellular location">
    <subcellularLocation>
        <location evidence="1">Cell membrane</location>
        <topology evidence="1">Multi-pass membrane protein</topology>
    </subcellularLocation>
</comment>
<dbReference type="GO" id="GO:0016887">
    <property type="term" value="F:ATP hydrolysis activity"/>
    <property type="evidence" value="ECO:0007669"/>
    <property type="project" value="InterPro"/>
</dbReference>
<dbReference type="PANTHER" id="PTHR24221">
    <property type="entry name" value="ATP-BINDING CASSETTE SUB-FAMILY B"/>
    <property type="match status" value="1"/>
</dbReference>
<dbReference type="PROSITE" id="PS00211">
    <property type="entry name" value="ABC_TRANSPORTER_1"/>
    <property type="match status" value="1"/>
</dbReference>
<keyword evidence="5 7" id="KW-1133">Transmembrane helix</keyword>
<feature type="transmembrane region" description="Helical" evidence="7">
    <location>
        <begin position="245"/>
        <end position="268"/>
    </location>
</feature>
<keyword evidence="11" id="KW-1185">Reference proteome</keyword>
<dbReference type="Proteomes" id="UP000000376">
    <property type="component" value="Chromosome"/>
</dbReference>
<dbReference type="Gene3D" id="3.40.50.300">
    <property type="entry name" value="P-loop containing nucleotide triphosphate hydrolases"/>
    <property type="match status" value="1"/>
</dbReference>
<dbReference type="HOGENOM" id="CLU_000604_84_9_11"/>
<keyword evidence="6 7" id="KW-0472">Membrane</keyword>
<dbReference type="SMART" id="SM00382">
    <property type="entry name" value="AAA"/>
    <property type="match status" value="1"/>
</dbReference>
<feature type="transmembrane region" description="Helical" evidence="7">
    <location>
        <begin position="136"/>
        <end position="158"/>
    </location>
</feature>
<dbReference type="InterPro" id="IPR003593">
    <property type="entry name" value="AAA+_ATPase"/>
</dbReference>
<protein>
    <submittedName>
        <fullName evidence="10">ABC transporter related protein</fullName>
    </submittedName>
</protein>
<dbReference type="Gene3D" id="1.20.1560.10">
    <property type="entry name" value="ABC transporter type 1, transmembrane domain"/>
    <property type="match status" value="1"/>
</dbReference>
<name>D7BMZ4_ARCHD</name>
<organism evidence="10 11">
    <name type="scientific">Arcanobacterium haemolyticum (strain ATCC 9345 / DSM 20595 / CCM 5947 / CCUG 17215 / LMG 16163 / NBRC 15585 / NCTC 8452 / 11018)</name>
    <dbReference type="NCBI Taxonomy" id="644284"/>
    <lineage>
        <taxon>Bacteria</taxon>
        <taxon>Bacillati</taxon>
        <taxon>Actinomycetota</taxon>
        <taxon>Actinomycetes</taxon>
        <taxon>Actinomycetales</taxon>
        <taxon>Actinomycetaceae</taxon>
        <taxon>Arcanobacterium</taxon>
    </lineage>
</organism>
<keyword evidence="3" id="KW-0547">Nucleotide-binding</keyword>
<feature type="domain" description="ABC transmembrane type-1" evidence="9">
    <location>
        <begin position="24"/>
        <end position="306"/>
    </location>
</feature>
<feature type="transmembrane region" description="Helical" evidence="7">
    <location>
        <begin position="28"/>
        <end position="50"/>
    </location>
</feature>
<evidence type="ECO:0000256" key="7">
    <source>
        <dbReference type="SAM" id="Phobius"/>
    </source>
</evidence>
<dbReference type="EMBL" id="CP002045">
    <property type="protein sequence ID" value="ADH92293.1"/>
    <property type="molecule type" value="Genomic_DNA"/>
</dbReference>
<feature type="transmembrane region" description="Helical" evidence="7">
    <location>
        <begin position="280"/>
        <end position="303"/>
    </location>
</feature>
<dbReference type="PANTHER" id="PTHR24221:SF590">
    <property type="entry name" value="COMPONENT LINKED WITH THE ASSEMBLY OF CYTOCHROME' TRANSPORT TRANSMEMBRANE ATP-BINDING PROTEIN ABC TRANSPORTER CYDD-RELATED"/>
    <property type="match status" value="1"/>
</dbReference>
<feature type="transmembrane region" description="Helical" evidence="7">
    <location>
        <begin position="56"/>
        <end position="83"/>
    </location>
</feature>
<dbReference type="RefSeq" id="WP_013169791.1">
    <property type="nucleotide sequence ID" value="NC_014218.1"/>
</dbReference>
<evidence type="ECO:0000256" key="4">
    <source>
        <dbReference type="ARBA" id="ARBA00022840"/>
    </source>
</evidence>
<dbReference type="SUPFAM" id="SSF90123">
    <property type="entry name" value="ABC transporter transmembrane region"/>
    <property type="match status" value="1"/>
</dbReference>
<evidence type="ECO:0000256" key="6">
    <source>
        <dbReference type="ARBA" id="ARBA00023136"/>
    </source>
</evidence>
<evidence type="ECO:0000256" key="1">
    <source>
        <dbReference type="ARBA" id="ARBA00004651"/>
    </source>
</evidence>
<dbReference type="InterPro" id="IPR003439">
    <property type="entry name" value="ABC_transporter-like_ATP-bd"/>
</dbReference>
<gene>
    <name evidence="10" type="ordered locus">Arch_0552</name>
</gene>
<dbReference type="PROSITE" id="PS50929">
    <property type="entry name" value="ABC_TM1F"/>
    <property type="match status" value="1"/>
</dbReference>
<proteinExistence type="predicted"/>
<dbReference type="InterPro" id="IPR027417">
    <property type="entry name" value="P-loop_NTPase"/>
</dbReference>
<dbReference type="InterPro" id="IPR039421">
    <property type="entry name" value="Type_1_exporter"/>
</dbReference>
<evidence type="ECO:0000256" key="5">
    <source>
        <dbReference type="ARBA" id="ARBA00022989"/>
    </source>
</evidence>
<keyword evidence="4" id="KW-0067">ATP-binding</keyword>
<evidence type="ECO:0000313" key="11">
    <source>
        <dbReference type="Proteomes" id="UP000000376"/>
    </source>
</evidence>
<keyword evidence="2 7" id="KW-0812">Transmembrane</keyword>
<evidence type="ECO:0000259" key="8">
    <source>
        <dbReference type="PROSITE" id="PS50893"/>
    </source>
</evidence>
<dbReference type="GO" id="GO:0140359">
    <property type="term" value="F:ABC-type transporter activity"/>
    <property type="evidence" value="ECO:0007669"/>
    <property type="project" value="InterPro"/>
</dbReference>
<dbReference type="eggNOG" id="COG1132">
    <property type="taxonomic scope" value="Bacteria"/>
</dbReference>
<sequence>MPRQRSSAPRVISPEGSRGTRMTALLRILVELSIAAALIVLGHQLAYYIGGDAVPVSGWVLAAVFAVLAGVCGFFEITVGAAAARAEEKRIRTVLLTRVFASKSLPKNDSEAFSAPRLIQLMSDNAERLTDFRQQYLGSTIAALITPALLVTYITAAIDWRLGLGMAISVPVVPLLIGGFMRLFRGISARSRAERAQLTTQYLDAIRNLTTIRLFGAGPRLEGQLRAQGEKNRRAIMRILAGNQIVIIVLDGVFSLMFVCWSVLLISWGIDAGRLTLPGALSALFLLVLLLEPLNQVAGFFYIGMGGMAAQRAISRYVASHPLPETRVAASGAQASDSRAIRIENVSYDYGRGTVVAGVSLGADDGETIALVGPSGVGKSTILGLLKGALPVQDGTVVVANNDLSTLSPADARKLAASVSQTTWLFQGTIADNLRLVRPDATDTELWAALERAHVADDVRGMPLELNTDVGERGSRLSGGQAQRISLARAFLSGRTILFLDEPTSHVDVDSEARIIDAIAGIGKDLTVVLVTHREALLSLADRVYTVNNGTVNGAGNGVTEHEGERA</sequence>
<evidence type="ECO:0000256" key="3">
    <source>
        <dbReference type="ARBA" id="ARBA00022741"/>
    </source>
</evidence>
<evidence type="ECO:0000256" key="2">
    <source>
        <dbReference type="ARBA" id="ARBA00022692"/>
    </source>
</evidence>
<evidence type="ECO:0000259" key="9">
    <source>
        <dbReference type="PROSITE" id="PS50929"/>
    </source>
</evidence>
<dbReference type="InterPro" id="IPR017871">
    <property type="entry name" value="ABC_transporter-like_CS"/>
</dbReference>
<accession>D7BMZ4</accession>
<dbReference type="InterPro" id="IPR036640">
    <property type="entry name" value="ABC1_TM_sf"/>
</dbReference>
<reference evidence="10 11" key="1">
    <citation type="journal article" date="2010" name="Stand. Genomic Sci.">
        <title>Complete genome sequence of Arcanobacterium haemolyticum type strain (11018).</title>
        <authorList>
            <person name="Yasawong M."/>
            <person name="Teshima H."/>
            <person name="Lapidus A."/>
            <person name="Nolan M."/>
            <person name="Lucas S."/>
            <person name="Glavina Del Rio T."/>
            <person name="Tice H."/>
            <person name="Cheng J."/>
            <person name="Bruce D."/>
            <person name="Detter C."/>
            <person name="Tapia R."/>
            <person name="Han C."/>
            <person name="Goodwin L."/>
            <person name="Pitluck S."/>
            <person name="Liolios K."/>
            <person name="Ivanova N."/>
            <person name="Mavromatis K."/>
            <person name="Mikhailova N."/>
            <person name="Pati A."/>
            <person name="Chen A."/>
            <person name="Palaniappan K."/>
            <person name="Land M."/>
            <person name="Hauser L."/>
            <person name="Chang Y."/>
            <person name="Jeffries C."/>
            <person name="Rohde M."/>
            <person name="Sikorski J."/>
            <person name="Pukall R."/>
            <person name="Goker M."/>
            <person name="Woyke T."/>
            <person name="Bristow J."/>
            <person name="Eisen J."/>
            <person name="Markowitz V."/>
            <person name="Hugenholtz P."/>
            <person name="Kyrpides N."/>
            <person name="Klenk H."/>
        </authorList>
    </citation>
    <scope>NUCLEOTIDE SEQUENCE [LARGE SCALE GENOMIC DNA]</scope>
    <source>
        <strain evidence="11">ATCC 9345 / DSM 20595 / CCUG 17215 / LMG 16163 / NBRC 15585 / NCTC 8452 / 11018</strain>
    </source>
</reference>
<feature type="domain" description="ABC transporter" evidence="8">
    <location>
        <begin position="341"/>
        <end position="567"/>
    </location>
</feature>
<dbReference type="PROSITE" id="PS50893">
    <property type="entry name" value="ABC_TRANSPORTER_2"/>
    <property type="match status" value="1"/>
</dbReference>
<dbReference type="KEGG" id="ahe:Arch_0552"/>
<dbReference type="STRING" id="644284.Arch_0552"/>
<dbReference type="GO" id="GO:0005886">
    <property type="term" value="C:plasma membrane"/>
    <property type="evidence" value="ECO:0007669"/>
    <property type="project" value="UniProtKB-SubCell"/>
</dbReference>
<dbReference type="InterPro" id="IPR011527">
    <property type="entry name" value="ABC1_TM_dom"/>
</dbReference>
<dbReference type="SUPFAM" id="SSF52540">
    <property type="entry name" value="P-loop containing nucleoside triphosphate hydrolases"/>
    <property type="match status" value="1"/>
</dbReference>
<dbReference type="Pfam" id="PF00005">
    <property type="entry name" value="ABC_tran"/>
    <property type="match status" value="1"/>
</dbReference>